<feature type="non-terminal residue" evidence="1">
    <location>
        <position position="1"/>
    </location>
</feature>
<keyword evidence="2" id="KW-1185">Reference proteome</keyword>
<dbReference type="EMBL" id="BGZO01000073">
    <property type="protein sequence ID" value="GBR76971.1"/>
    <property type="molecule type" value="Genomic_DNA"/>
</dbReference>
<accession>A0A388TKF1</accession>
<evidence type="ECO:0000313" key="2">
    <source>
        <dbReference type="Proteomes" id="UP000275925"/>
    </source>
</evidence>
<sequence length="238" mass="27239">ENEVAAYAQIRRDGLTFAAKFQGKLGRKVFDLSLIYPLKDDRLAQSLLSLQPRLGDILGDSMRNQGHFYPSAKSFHLTLLHHTMKSPLLSEAHRQDFRNKAMDLFFNEDQLLVKPRIHFFGGSVGIDAVIIHGYNFASLNQSRLALARYGMRHQLFDRNISREYAWQIISHDLVSPNIAHLGLLRLGRAITLEERLRINALLNNVNFGETTFSEVGLYELSRWGIFSPDNWLAHQVLP</sequence>
<dbReference type="AlphaFoldDB" id="A0A388TKF1"/>
<dbReference type="Proteomes" id="UP000275925">
    <property type="component" value="Unassembled WGS sequence"/>
</dbReference>
<name>A0A388TKF1_9BACT</name>
<gene>
    <name evidence="1" type="ORF">NO2_1436</name>
</gene>
<comment type="caution">
    <text evidence="1">The sequence shown here is derived from an EMBL/GenBank/DDBJ whole genome shotgun (WGS) entry which is preliminary data.</text>
</comment>
<organism evidence="1 2">
    <name type="scientific">Candidatus Termititenax persephonae</name>
    <dbReference type="NCBI Taxonomy" id="2218525"/>
    <lineage>
        <taxon>Bacteria</taxon>
        <taxon>Bacillati</taxon>
        <taxon>Candidatus Margulisiibacteriota</taxon>
        <taxon>Candidatus Termititenacia</taxon>
        <taxon>Candidatus Termititenacales</taxon>
        <taxon>Candidatus Termititenacaceae</taxon>
        <taxon>Candidatus Termititenax</taxon>
    </lineage>
</organism>
<evidence type="ECO:0000313" key="1">
    <source>
        <dbReference type="EMBL" id="GBR76971.1"/>
    </source>
</evidence>
<protein>
    <submittedName>
        <fullName evidence="1">Uncharacterized protein</fullName>
    </submittedName>
</protein>
<reference evidence="1 2" key="1">
    <citation type="journal article" date="2019" name="ISME J.">
        <title>Genome analyses of uncultured TG2/ZB3 bacteria in 'Margulisbacteria' specifically attached to ectosymbiotic spirochetes of protists in the termite gut.</title>
        <authorList>
            <person name="Utami Y.D."/>
            <person name="Kuwahara H."/>
            <person name="Igai K."/>
            <person name="Murakami T."/>
            <person name="Sugaya K."/>
            <person name="Morikawa T."/>
            <person name="Nagura Y."/>
            <person name="Yuki M."/>
            <person name="Deevong P."/>
            <person name="Inoue T."/>
            <person name="Kihara K."/>
            <person name="Lo N."/>
            <person name="Yamada A."/>
            <person name="Ohkuma M."/>
            <person name="Hongoh Y."/>
        </authorList>
    </citation>
    <scope>NUCLEOTIDE SEQUENCE [LARGE SCALE GENOMIC DNA]</scope>
    <source>
        <strain evidence="1">NkOx7-02</strain>
    </source>
</reference>
<proteinExistence type="predicted"/>